<evidence type="ECO:0000313" key="10">
    <source>
        <dbReference type="Proteomes" id="UP000636479"/>
    </source>
</evidence>
<dbReference type="PROSITE" id="PS50114">
    <property type="entry name" value="GATA_ZN_FINGER_2"/>
    <property type="match status" value="2"/>
</dbReference>
<dbReference type="GO" id="GO:0000981">
    <property type="term" value="F:DNA-binding transcription factor activity, RNA polymerase II-specific"/>
    <property type="evidence" value="ECO:0007669"/>
    <property type="project" value="TreeGrafter"/>
</dbReference>
<dbReference type="RefSeq" id="XP_037217993.1">
    <property type="nucleotide sequence ID" value="XM_037364751.1"/>
</dbReference>
<proteinExistence type="predicted"/>
<dbReference type="CDD" id="cd00202">
    <property type="entry name" value="ZnF_GATA"/>
    <property type="match status" value="2"/>
</dbReference>
<evidence type="ECO:0000256" key="7">
    <source>
        <dbReference type="SAM" id="MobiDB-lite"/>
    </source>
</evidence>
<dbReference type="Pfam" id="PF00320">
    <property type="entry name" value="GATA"/>
    <property type="match status" value="2"/>
</dbReference>
<protein>
    <submittedName>
        <fullName evidence="9">Gata zinc finger domain-containing protein</fullName>
    </submittedName>
</protein>
<evidence type="ECO:0000256" key="2">
    <source>
        <dbReference type="ARBA" id="ARBA00022723"/>
    </source>
</evidence>
<dbReference type="GO" id="GO:0000978">
    <property type="term" value="F:RNA polymerase II cis-regulatory region sequence-specific DNA binding"/>
    <property type="evidence" value="ECO:0007669"/>
    <property type="project" value="TreeGrafter"/>
</dbReference>
<dbReference type="AlphaFoldDB" id="A0A8H6SGX9"/>
<dbReference type="PROSITE" id="PS00344">
    <property type="entry name" value="GATA_ZN_FINGER_1"/>
    <property type="match status" value="1"/>
</dbReference>
<organism evidence="9 10">
    <name type="scientific">Mycena indigotica</name>
    <dbReference type="NCBI Taxonomy" id="2126181"/>
    <lineage>
        <taxon>Eukaryota</taxon>
        <taxon>Fungi</taxon>
        <taxon>Dikarya</taxon>
        <taxon>Basidiomycota</taxon>
        <taxon>Agaricomycotina</taxon>
        <taxon>Agaricomycetes</taxon>
        <taxon>Agaricomycetidae</taxon>
        <taxon>Agaricales</taxon>
        <taxon>Marasmiineae</taxon>
        <taxon>Mycenaceae</taxon>
        <taxon>Mycena</taxon>
    </lineage>
</organism>
<keyword evidence="4" id="KW-0862">Zinc</keyword>
<evidence type="ECO:0000313" key="9">
    <source>
        <dbReference type="EMBL" id="KAF7298605.1"/>
    </source>
</evidence>
<keyword evidence="3 6" id="KW-0863">Zinc-finger</keyword>
<sequence length="265" mass="29586">MEAFRHHDTWSSYWQYGQDTHYSPHQTAPYSQPYPPVHFRPMYPEDNAMAAAAARSQWGHWQTALYDDSEWQLPATGDFRDIFASTELPYLGESSSASSPSSSNYLPSPLPDLRVLALPSSPSASATSSPPPRRSSTDSTASTKSGKVCAHCAATSTPLWRRDPATHRPLCNACGLYLQQRNKMRPAALIAADQRSDEEDGAGLDGSEPTCSHCQTRKTSVWRRSKTGQRVCNACGVYQRLRGRDRPLNLRRNKIRPRCKHPLPK</sequence>
<dbReference type="GO" id="GO:0045165">
    <property type="term" value="P:cell fate commitment"/>
    <property type="evidence" value="ECO:0007669"/>
    <property type="project" value="TreeGrafter"/>
</dbReference>
<evidence type="ECO:0000256" key="5">
    <source>
        <dbReference type="ARBA" id="ARBA00023242"/>
    </source>
</evidence>
<evidence type="ECO:0000256" key="3">
    <source>
        <dbReference type="ARBA" id="ARBA00022771"/>
    </source>
</evidence>
<dbReference type="InterPro" id="IPR039355">
    <property type="entry name" value="Transcription_factor_GATA"/>
</dbReference>
<comment type="caution">
    <text evidence="9">The sequence shown here is derived from an EMBL/GenBank/DDBJ whole genome shotgun (WGS) entry which is preliminary data.</text>
</comment>
<reference evidence="9" key="1">
    <citation type="submission" date="2020-05" db="EMBL/GenBank/DDBJ databases">
        <title>Mycena genomes resolve the evolution of fungal bioluminescence.</title>
        <authorList>
            <person name="Tsai I.J."/>
        </authorList>
    </citation>
    <scope>NUCLEOTIDE SEQUENCE</scope>
    <source>
        <strain evidence="9">171206Taipei</strain>
    </source>
</reference>
<comment type="subcellular location">
    <subcellularLocation>
        <location evidence="1">Nucleus</location>
    </subcellularLocation>
</comment>
<dbReference type="SUPFAM" id="SSF57716">
    <property type="entry name" value="Glucocorticoid receptor-like (DNA-binding domain)"/>
    <property type="match status" value="2"/>
</dbReference>
<gene>
    <name evidence="9" type="ORF">MIND_00807600</name>
</gene>
<evidence type="ECO:0000256" key="1">
    <source>
        <dbReference type="ARBA" id="ARBA00004123"/>
    </source>
</evidence>
<dbReference type="PANTHER" id="PTHR10071">
    <property type="entry name" value="TRANSCRIPTION FACTOR GATA FAMILY MEMBER"/>
    <property type="match status" value="1"/>
</dbReference>
<evidence type="ECO:0000259" key="8">
    <source>
        <dbReference type="PROSITE" id="PS50114"/>
    </source>
</evidence>
<dbReference type="GO" id="GO:0000122">
    <property type="term" value="P:negative regulation of transcription by RNA polymerase II"/>
    <property type="evidence" value="ECO:0007669"/>
    <property type="project" value="TreeGrafter"/>
</dbReference>
<dbReference type="OrthoDB" id="515401at2759"/>
<evidence type="ECO:0000256" key="6">
    <source>
        <dbReference type="PROSITE-ProRule" id="PRU00094"/>
    </source>
</evidence>
<keyword evidence="10" id="KW-1185">Reference proteome</keyword>
<dbReference type="GO" id="GO:0045944">
    <property type="term" value="P:positive regulation of transcription by RNA polymerase II"/>
    <property type="evidence" value="ECO:0007669"/>
    <property type="project" value="TreeGrafter"/>
</dbReference>
<feature type="domain" description="GATA-type" evidence="8">
    <location>
        <begin position="211"/>
        <end position="258"/>
    </location>
</feature>
<feature type="region of interest" description="Disordered" evidence="7">
    <location>
        <begin position="116"/>
        <end position="143"/>
    </location>
</feature>
<dbReference type="GeneID" id="59347267"/>
<dbReference type="EMBL" id="JACAZF010000007">
    <property type="protein sequence ID" value="KAF7298605.1"/>
    <property type="molecule type" value="Genomic_DNA"/>
</dbReference>
<dbReference type="SMART" id="SM00401">
    <property type="entry name" value="ZnF_GATA"/>
    <property type="match status" value="2"/>
</dbReference>
<keyword evidence="5" id="KW-0539">Nucleus</keyword>
<dbReference type="GO" id="GO:0005634">
    <property type="term" value="C:nucleus"/>
    <property type="evidence" value="ECO:0007669"/>
    <property type="project" value="UniProtKB-SubCell"/>
</dbReference>
<dbReference type="Proteomes" id="UP000636479">
    <property type="component" value="Unassembled WGS sequence"/>
</dbReference>
<keyword evidence="2" id="KW-0479">Metal-binding</keyword>
<dbReference type="PANTHER" id="PTHR10071:SF281">
    <property type="entry name" value="BOX A-BINDING FACTOR-RELATED"/>
    <property type="match status" value="1"/>
</dbReference>
<accession>A0A8H6SGX9</accession>
<feature type="compositionally biased region" description="Low complexity" evidence="7">
    <location>
        <begin position="116"/>
        <end position="128"/>
    </location>
</feature>
<evidence type="ECO:0000256" key="4">
    <source>
        <dbReference type="ARBA" id="ARBA00022833"/>
    </source>
</evidence>
<feature type="domain" description="GATA-type" evidence="8">
    <location>
        <begin position="143"/>
        <end position="189"/>
    </location>
</feature>
<dbReference type="InterPro" id="IPR000679">
    <property type="entry name" value="Znf_GATA"/>
</dbReference>
<dbReference type="Gene3D" id="3.30.50.10">
    <property type="entry name" value="Erythroid Transcription Factor GATA-1, subunit A"/>
    <property type="match status" value="2"/>
</dbReference>
<name>A0A8H6SGX9_9AGAR</name>
<dbReference type="GO" id="GO:0008270">
    <property type="term" value="F:zinc ion binding"/>
    <property type="evidence" value="ECO:0007669"/>
    <property type="project" value="UniProtKB-KW"/>
</dbReference>
<dbReference type="InterPro" id="IPR013088">
    <property type="entry name" value="Znf_NHR/GATA"/>
</dbReference>
<dbReference type="PRINTS" id="PR00619">
    <property type="entry name" value="GATAZNFINGER"/>
</dbReference>